<dbReference type="OrthoDB" id="104167at2"/>
<gene>
    <name evidence="1" type="ORF">KR76_07820</name>
</gene>
<accession>A0A0J9YH46</accession>
<dbReference type="InterPro" id="IPR014555">
    <property type="entry name" value="RecF-like"/>
</dbReference>
<dbReference type="STRING" id="2045.KR76_07820"/>
<dbReference type="EMBL" id="CP009896">
    <property type="protein sequence ID" value="AIY16697.1"/>
    <property type="molecule type" value="Genomic_DNA"/>
</dbReference>
<dbReference type="InterPro" id="IPR027417">
    <property type="entry name" value="P-loop_NTPase"/>
</dbReference>
<name>A0A0J9YH46_NOCSI</name>
<dbReference type="GO" id="GO:0016887">
    <property type="term" value="F:ATP hydrolysis activity"/>
    <property type="evidence" value="ECO:0007669"/>
    <property type="project" value="InterPro"/>
</dbReference>
<dbReference type="InterPro" id="IPR003959">
    <property type="entry name" value="ATPase_AAA_core"/>
</dbReference>
<keyword evidence="2" id="KW-1185">Reference proteome</keyword>
<dbReference type="PANTHER" id="PTHR40396:SF1">
    <property type="entry name" value="ATPASE AAA-TYPE CORE DOMAIN-CONTAINING PROTEIN"/>
    <property type="match status" value="1"/>
</dbReference>
<dbReference type="eggNOG" id="COG4637">
    <property type="taxonomic scope" value="Bacteria"/>
</dbReference>
<reference evidence="1 2" key="1">
    <citation type="journal article" date="2015" name="Genome Announc.">
        <title>Complete Genome Sequence of Steroid-Transforming Nocardioides simplex VKM Ac-2033D.</title>
        <authorList>
            <person name="Shtratnikova V.Y."/>
            <person name="Schelkunov M.I."/>
            <person name="Pekov Y.A."/>
            <person name="Fokina V.V."/>
            <person name="Logacheva M.D."/>
            <person name="Sokolov S.L."/>
            <person name="Bragin E.Y."/>
            <person name="Ashapkin V.V."/>
            <person name="Donova M.V."/>
        </authorList>
    </citation>
    <scope>NUCLEOTIDE SEQUENCE [LARGE SCALE GENOMIC DNA]</scope>
    <source>
        <strain evidence="1 2">VKM Ac-2033D</strain>
    </source>
</reference>
<dbReference type="GO" id="GO:0005524">
    <property type="term" value="F:ATP binding"/>
    <property type="evidence" value="ECO:0007669"/>
    <property type="project" value="InterPro"/>
</dbReference>
<dbReference type="PANTHER" id="PTHR40396">
    <property type="entry name" value="ATPASE-LIKE PROTEIN"/>
    <property type="match status" value="1"/>
</dbReference>
<dbReference type="Pfam" id="PF13304">
    <property type="entry name" value="AAA_21"/>
    <property type="match status" value="1"/>
</dbReference>
<dbReference type="PIRSF" id="PIRSF029347">
    <property type="entry name" value="RecF"/>
    <property type="match status" value="1"/>
</dbReference>
<protein>
    <submittedName>
        <fullName evidence="1">ATPase</fullName>
    </submittedName>
</protein>
<evidence type="ECO:0000313" key="2">
    <source>
        <dbReference type="Proteomes" id="UP000030300"/>
    </source>
</evidence>
<proteinExistence type="predicted"/>
<dbReference type="KEGG" id="psim:KR76_07820"/>
<dbReference type="SUPFAM" id="SSF52540">
    <property type="entry name" value="P-loop containing nucleoside triphosphate hydrolases"/>
    <property type="match status" value="1"/>
</dbReference>
<sequence>MQDHPRIRSLSVQGFRSLADVSVPMGPLTVLVGPNGSGKSNVLNVLRFLVATIRFDLPTAIEEFGGWSRLARQDGKTKAVRIVVEAEVTANAHANAPDRYKLSISREGRTRYEEFTFKRKSGPGRRITVNGVTANIGTTRADSRGRDLKLADEQTTGLSTLPKLAADAGGEGIDDFASFLSGMRVLEPDVAAARSPSRLYRASLVEDASNLADALLTLRETAPQSFSDIERDMRACLPGLDRLNFTTLPGTRSVVVQLVERGLEREIDLTEASFGTVRLLALLTALHDPSPAHLTAIEEIDHGLHPYALDVVVDALRAASERTQILVATHSPTLVNRLRPSELVVCDRDSKTGASKIPAVSSYEISKATRASNLGLGELWFAGVLGGVPK</sequence>
<dbReference type="AlphaFoldDB" id="A0A0J9YH46"/>
<dbReference type="Proteomes" id="UP000030300">
    <property type="component" value="Chromosome"/>
</dbReference>
<organism evidence="1 2">
    <name type="scientific">Nocardioides simplex</name>
    <name type="common">Arthrobacter simplex</name>
    <dbReference type="NCBI Taxonomy" id="2045"/>
    <lineage>
        <taxon>Bacteria</taxon>
        <taxon>Bacillati</taxon>
        <taxon>Actinomycetota</taxon>
        <taxon>Actinomycetes</taxon>
        <taxon>Propionibacteriales</taxon>
        <taxon>Nocardioidaceae</taxon>
        <taxon>Pimelobacter</taxon>
    </lineage>
</organism>
<dbReference type="Gene3D" id="3.40.50.300">
    <property type="entry name" value="P-loop containing nucleotide triphosphate hydrolases"/>
    <property type="match status" value="2"/>
</dbReference>
<evidence type="ECO:0000313" key="1">
    <source>
        <dbReference type="EMBL" id="AIY16697.1"/>
    </source>
</evidence>